<proteinExistence type="predicted"/>
<protein>
    <submittedName>
        <fullName evidence="2">Pilin (Type 1 fimbria component protein)</fullName>
    </submittedName>
</protein>
<dbReference type="RefSeq" id="WP_072310501.1">
    <property type="nucleotide sequence ID" value="NZ_FMIQ01000082.1"/>
</dbReference>
<organism evidence="2 3">
    <name type="scientific">Hafnia alvei</name>
    <dbReference type="NCBI Taxonomy" id="569"/>
    <lineage>
        <taxon>Bacteria</taxon>
        <taxon>Pseudomonadati</taxon>
        <taxon>Pseudomonadota</taxon>
        <taxon>Gammaproteobacteria</taxon>
        <taxon>Enterobacterales</taxon>
        <taxon>Hafniaceae</taxon>
        <taxon>Hafnia</taxon>
    </lineage>
</organism>
<dbReference type="OrthoDB" id="6466218at2"/>
<dbReference type="GO" id="GO:0043709">
    <property type="term" value="P:cell adhesion involved in single-species biofilm formation"/>
    <property type="evidence" value="ECO:0007669"/>
    <property type="project" value="TreeGrafter"/>
</dbReference>
<sequence length="208" mass="23282">MGWQHNHSGLRMGLLLCFLACGFNNQPVQAKESAPIDGWFVEGMHGEIDVSGELTESPCYLSMESAEQTVNLGTIPRYRLQKIGDRAPEIAVHIQLKDCGMVSNHVQDDEHDETLYSLPDQQVAFMTINGNEADNSLHLLQVKGEAKGVALRLEDSKHQQLRVGEHSRGLIMSQGNTDMVLYAMLERTEMPLKEGKFNVLMNFTLGYH</sequence>
<dbReference type="EMBL" id="FMIQ01000082">
    <property type="protein sequence ID" value="SCM54914.1"/>
    <property type="molecule type" value="Genomic_DNA"/>
</dbReference>
<accession>A0A1C6Z765</accession>
<evidence type="ECO:0000313" key="2">
    <source>
        <dbReference type="EMBL" id="SCM54914.1"/>
    </source>
</evidence>
<evidence type="ECO:0000259" key="1">
    <source>
        <dbReference type="Pfam" id="PF00419"/>
    </source>
</evidence>
<dbReference type="PANTHER" id="PTHR33420">
    <property type="entry name" value="FIMBRIAL SUBUNIT ELFA-RELATED"/>
    <property type="match status" value="1"/>
</dbReference>
<name>A0A1C6Z765_HAFAL</name>
<dbReference type="AlphaFoldDB" id="A0A1C6Z765"/>
<dbReference type="PANTHER" id="PTHR33420:SF26">
    <property type="entry name" value="FIMBRIAL SUBUNIT"/>
    <property type="match status" value="1"/>
</dbReference>
<feature type="domain" description="Fimbrial-type adhesion" evidence="1">
    <location>
        <begin position="49"/>
        <end position="207"/>
    </location>
</feature>
<evidence type="ECO:0000313" key="3">
    <source>
        <dbReference type="Proteomes" id="UP000094844"/>
    </source>
</evidence>
<reference evidence="2 3" key="1">
    <citation type="submission" date="2016-09" db="EMBL/GenBank/DDBJ databases">
        <authorList>
            <person name="Capua I."/>
            <person name="De Benedictis P."/>
            <person name="Joannis T."/>
            <person name="Lombin L.H."/>
            <person name="Cattoli G."/>
        </authorList>
    </citation>
    <scope>NUCLEOTIDE SEQUENCE [LARGE SCALE GENOMIC DNA]</scope>
    <source>
        <strain evidence="2 3">GB001</strain>
    </source>
</reference>
<dbReference type="InterPro" id="IPR050263">
    <property type="entry name" value="Bact_Fimbrial_Adh_Pro"/>
</dbReference>
<gene>
    <name evidence="2" type="ORF">BN1044_04426</name>
</gene>
<dbReference type="InterPro" id="IPR036937">
    <property type="entry name" value="Adhesion_dom_fimbrial_sf"/>
</dbReference>
<dbReference type="Proteomes" id="UP000094844">
    <property type="component" value="Unassembled WGS sequence"/>
</dbReference>
<dbReference type="Pfam" id="PF00419">
    <property type="entry name" value="Fimbrial"/>
    <property type="match status" value="1"/>
</dbReference>
<dbReference type="Gene3D" id="2.60.40.1090">
    <property type="entry name" value="Fimbrial-type adhesion domain"/>
    <property type="match status" value="1"/>
</dbReference>
<dbReference type="SUPFAM" id="SSF49401">
    <property type="entry name" value="Bacterial adhesins"/>
    <property type="match status" value="1"/>
</dbReference>
<dbReference type="InterPro" id="IPR008966">
    <property type="entry name" value="Adhesion_dom_sf"/>
</dbReference>
<dbReference type="InterPro" id="IPR000259">
    <property type="entry name" value="Adhesion_dom_fimbrial"/>
</dbReference>
<dbReference type="GO" id="GO:0009289">
    <property type="term" value="C:pilus"/>
    <property type="evidence" value="ECO:0007669"/>
    <property type="project" value="InterPro"/>
</dbReference>